<organism evidence="1 2">
    <name type="scientific">Amblyomma americanum</name>
    <name type="common">Lone star tick</name>
    <dbReference type="NCBI Taxonomy" id="6943"/>
    <lineage>
        <taxon>Eukaryota</taxon>
        <taxon>Metazoa</taxon>
        <taxon>Ecdysozoa</taxon>
        <taxon>Arthropoda</taxon>
        <taxon>Chelicerata</taxon>
        <taxon>Arachnida</taxon>
        <taxon>Acari</taxon>
        <taxon>Parasitiformes</taxon>
        <taxon>Ixodida</taxon>
        <taxon>Ixodoidea</taxon>
        <taxon>Ixodidae</taxon>
        <taxon>Amblyomminae</taxon>
        <taxon>Amblyomma</taxon>
    </lineage>
</organism>
<keyword evidence="2" id="KW-1185">Reference proteome</keyword>
<dbReference type="Proteomes" id="UP001321473">
    <property type="component" value="Unassembled WGS sequence"/>
</dbReference>
<comment type="caution">
    <text evidence="1">The sequence shown here is derived from an EMBL/GenBank/DDBJ whole genome shotgun (WGS) entry which is preliminary data.</text>
</comment>
<dbReference type="EMBL" id="JARKHS020023308">
    <property type="protein sequence ID" value="KAK8768898.1"/>
    <property type="molecule type" value="Genomic_DNA"/>
</dbReference>
<protein>
    <submittedName>
        <fullName evidence="1">Uncharacterized protein</fullName>
    </submittedName>
</protein>
<name>A0AAQ4E2F8_AMBAM</name>
<dbReference type="GO" id="GO:0004222">
    <property type="term" value="F:metalloendopeptidase activity"/>
    <property type="evidence" value="ECO:0007669"/>
    <property type="project" value="InterPro"/>
</dbReference>
<evidence type="ECO:0000313" key="2">
    <source>
        <dbReference type="Proteomes" id="UP001321473"/>
    </source>
</evidence>
<dbReference type="PROSITE" id="PS51885">
    <property type="entry name" value="NEPRILYSIN"/>
    <property type="match status" value="1"/>
</dbReference>
<dbReference type="AlphaFoldDB" id="A0AAQ4E2F8"/>
<accession>A0AAQ4E2F8</accession>
<dbReference type="Gene3D" id="3.40.390.10">
    <property type="entry name" value="Collagenase (Catalytic Domain)"/>
    <property type="match status" value="1"/>
</dbReference>
<dbReference type="SUPFAM" id="SSF55486">
    <property type="entry name" value="Metalloproteases ('zincins'), catalytic domain"/>
    <property type="match status" value="1"/>
</dbReference>
<gene>
    <name evidence="1" type="ORF">V5799_014638</name>
</gene>
<reference evidence="1 2" key="1">
    <citation type="journal article" date="2023" name="Arcadia Sci">
        <title>De novo assembly of a long-read Amblyomma americanum tick genome.</title>
        <authorList>
            <person name="Chou S."/>
            <person name="Poskanzer K.E."/>
            <person name="Rollins M."/>
            <person name="Thuy-Boun P.S."/>
        </authorList>
    </citation>
    <scope>NUCLEOTIDE SEQUENCE [LARGE SCALE GENOMIC DNA]</scope>
    <source>
        <strain evidence="1">F_SG_1</strain>
        <tissue evidence="1">Salivary glands</tissue>
    </source>
</reference>
<dbReference type="InterPro" id="IPR024079">
    <property type="entry name" value="MetalloPept_cat_dom_sf"/>
</dbReference>
<dbReference type="InterPro" id="IPR000718">
    <property type="entry name" value="Peptidase_M13"/>
</dbReference>
<sequence>MNCINPLYKREAKDLVGAVASVPLAWHTFEAALSRNGSEANLATAVPPADPRQLFFLLFCCLQCGADRGEQTCNEPLRHSRDFARVYGCAPGSSMNPAKKCDMSV</sequence>
<evidence type="ECO:0000313" key="1">
    <source>
        <dbReference type="EMBL" id="KAK8768898.1"/>
    </source>
</evidence>
<dbReference type="GO" id="GO:0006508">
    <property type="term" value="P:proteolysis"/>
    <property type="evidence" value="ECO:0007669"/>
    <property type="project" value="InterPro"/>
</dbReference>
<proteinExistence type="predicted"/>